<dbReference type="AlphaFoldDB" id="A0A0N4VS80"/>
<reference evidence="1" key="1">
    <citation type="submission" date="2017-02" db="UniProtKB">
        <authorList>
            <consortium name="WormBaseParasite"/>
        </authorList>
    </citation>
    <scope>IDENTIFICATION</scope>
</reference>
<organism evidence="1">
    <name type="scientific">Haemonchus placei</name>
    <name type="common">Barber's pole worm</name>
    <dbReference type="NCBI Taxonomy" id="6290"/>
    <lineage>
        <taxon>Eukaryota</taxon>
        <taxon>Metazoa</taxon>
        <taxon>Ecdysozoa</taxon>
        <taxon>Nematoda</taxon>
        <taxon>Chromadorea</taxon>
        <taxon>Rhabditida</taxon>
        <taxon>Rhabditina</taxon>
        <taxon>Rhabditomorpha</taxon>
        <taxon>Strongyloidea</taxon>
        <taxon>Trichostrongylidae</taxon>
        <taxon>Haemonchus</taxon>
    </lineage>
</organism>
<sequence>LEAPPCTSWTTVAHVDLWSFTRERLVWITSCRPVSRFRAIHGLGRTTKKSSFENVYIFLERSFYLPSDVRHELDAFLRASLSLYP</sequence>
<evidence type="ECO:0000313" key="1">
    <source>
        <dbReference type="WBParaSite" id="HPLM_0000014501-mRNA-1"/>
    </source>
</evidence>
<dbReference type="WBParaSite" id="HPLM_0000014501-mRNA-1">
    <property type="protein sequence ID" value="HPLM_0000014501-mRNA-1"/>
    <property type="gene ID" value="HPLM_0000014501"/>
</dbReference>
<name>A0A0N4VS80_HAEPC</name>
<protein>
    <submittedName>
        <fullName evidence="1">Ovule protein</fullName>
    </submittedName>
</protein>
<proteinExistence type="predicted"/>
<accession>A0A0N4VS80</accession>